<name>A0A940NLQ9_9BACI</name>
<dbReference type="EC" id="2.3.1.234" evidence="2"/>
<dbReference type="GO" id="GO:0005829">
    <property type="term" value="C:cytosol"/>
    <property type="evidence" value="ECO:0007669"/>
    <property type="project" value="TreeGrafter"/>
</dbReference>
<dbReference type="PANTHER" id="PTHR11735">
    <property type="entry name" value="TRNA N6-ADENOSINE THREONYLCARBAMOYLTRANSFERASE"/>
    <property type="match status" value="1"/>
</dbReference>
<comment type="caution">
    <text evidence="2">The sequence shown here is derived from an EMBL/GenBank/DDBJ whole genome shotgun (WGS) entry which is preliminary data.</text>
</comment>
<keyword evidence="2" id="KW-0012">Acyltransferase</keyword>
<keyword evidence="3" id="KW-1185">Reference proteome</keyword>
<feature type="domain" description="Gcp-like" evidence="1">
    <location>
        <begin position="32"/>
        <end position="223"/>
    </location>
</feature>
<dbReference type="Gene3D" id="3.30.420.40">
    <property type="match status" value="2"/>
</dbReference>
<dbReference type="SUPFAM" id="SSF53067">
    <property type="entry name" value="Actin-like ATPase domain"/>
    <property type="match status" value="2"/>
</dbReference>
<dbReference type="GO" id="GO:0002949">
    <property type="term" value="P:tRNA threonylcarbamoyladenosine modification"/>
    <property type="evidence" value="ECO:0007669"/>
    <property type="project" value="InterPro"/>
</dbReference>
<evidence type="ECO:0000313" key="3">
    <source>
        <dbReference type="Proteomes" id="UP000682134"/>
    </source>
</evidence>
<reference evidence="2" key="1">
    <citation type="submission" date="2021-04" db="EMBL/GenBank/DDBJ databases">
        <title>Genome seq and assembly of Bacillus sp.</title>
        <authorList>
            <person name="Chhetri G."/>
        </authorList>
    </citation>
    <scope>NUCLEOTIDE SEQUENCE</scope>
    <source>
        <strain evidence="2">RG28</strain>
    </source>
</reference>
<proteinExistence type="predicted"/>
<gene>
    <name evidence="2" type="primary">tsaB</name>
    <name evidence="2" type="ORF">J5Y03_16650</name>
</gene>
<evidence type="ECO:0000259" key="1">
    <source>
        <dbReference type="Pfam" id="PF00814"/>
    </source>
</evidence>
<organism evidence="2 3">
    <name type="scientific">Gottfriedia endophytica</name>
    <dbReference type="NCBI Taxonomy" id="2820819"/>
    <lineage>
        <taxon>Bacteria</taxon>
        <taxon>Bacillati</taxon>
        <taxon>Bacillota</taxon>
        <taxon>Bacilli</taxon>
        <taxon>Bacillales</taxon>
        <taxon>Bacillaceae</taxon>
        <taxon>Gottfriedia</taxon>
    </lineage>
</organism>
<dbReference type="InterPro" id="IPR043129">
    <property type="entry name" value="ATPase_NBD"/>
</dbReference>
<dbReference type="EMBL" id="JAGIYQ010000014">
    <property type="protein sequence ID" value="MBP0726790.1"/>
    <property type="molecule type" value="Genomic_DNA"/>
</dbReference>
<dbReference type="RefSeq" id="WP_209407130.1">
    <property type="nucleotide sequence ID" value="NZ_JAGIYQ010000014.1"/>
</dbReference>
<dbReference type="InterPro" id="IPR022496">
    <property type="entry name" value="T6A_TsaB"/>
</dbReference>
<protein>
    <submittedName>
        <fullName evidence="2">tRNA (Adenosine(37)-N6)-threonylcarbamoyltransferase complex dimerization subunit type 1 TsaB</fullName>
        <ecNumber evidence="2">2.3.1.234</ecNumber>
    </submittedName>
</protein>
<dbReference type="Pfam" id="PF00814">
    <property type="entry name" value="TsaD"/>
    <property type="match status" value="1"/>
</dbReference>
<sequence length="229" mass="25618">MTVLAIDTSTNVMGVALMKEKQIIGEVITYINKNHSVRLMPAIEQLMKECNVKPNELTKIAVAKGPGSYTGVRIGVTVAKTLAYTLNIPLVGVSSLKLLAVNGRYFNGLVCPLFDARRTQLYTGLYDVKNGQIETVLDDCNILREQWVQLLKAYEQPILFVGNDVSIHEDYLKEALGDLAVFTNQNNQRPSELAYFSLSEKEAESVHHFVPEYLRLAEAEANWIANQQK</sequence>
<dbReference type="CDD" id="cd24032">
    <property type="entry name" value="ASKHA_NBD_TsaB"/>
    <property type="match status" value="1"/>
</dbReference>
<keyword evidence="2" id="KW-0808">Transferase</keyword>
<dbReference type="InterPro" id="IPR000905">
    <property type="entry name" value="Gcp-like_dom"/>
</dbReference>
<accession>A0A940NLQ9</accession>
<dbReference type="AlphaFoldDB" id="A0A940NLQ9"/>
<dbReference type="Proteomes" id="UP000682134">
    <property type="component" value="Unassembled WGS sequence"/>
</dbReference>
<dbReference type="GO" id="GO:0061711">
    <property type="term" value="F:tRNA N(6)-L-threonylcarbamoyladenine synthase activity"/>
    <property type="evidence" value="ECO:0007669"/>
    <property type="project" value="UniProtKB-EC"/>
</dbReference>
<dbReference type="PANTHER" id="PTHR11735:SF11">
    <property type="entry name" value="TRNA THREONYLCARBAMOYLADENOSINE BIOSYNTHESIS PROTEIN TSAB"/>
    <property type="match status" value="1"/>
</dbReference>
<evidence type="ECO:0000313" key="2">
    <source>
        <dbReference type="EMBL" id="MBP0726790.1"/>
    </source>
</evidence>
<dbReference type="NCBIfam" id="TIGR03725">
    <property type="entry name" value="T6A_YeaZ"/>
    <property type="match status" value="1"/>
</dbReference>